<dbReference type="GeneID" id="85015097"/>
<keyword evidence="1" id="KW-0472">Membrane</keyword>
<dbReference type="AlphaFoldDB" id="A0A7W9W146"/>
<evidence type="ECO:0000313" key="2">
    <source>
        <dbReference type="EMBL" id="MBB6041571.1"/>
    </source>
</evidence>
<dbReference type="Proteomes" id="UP000522163">
    <property type="component" value="Unassembled WGS sequence"/>
</dbReference>
<organism evidence="2 3">
    <name type="scientific">Oribacterium sinus</name>
    <dbReference type="NCBI Taxonomy" id="237576"/>
    <lineage>
        <taxon>Bacteria</taxon>
        <taxon>Bacillati</taxon>
        <taxon>Bacillota</taxon>
        <taxon>Clostridia</taxon>
        <taxon>Lachnospirales</taxon>
        <taxon>Lachnospiraceae</taxon>
        <taxon>Oribacterium</taxon>
    </lineage>
</organism>
<evidence type="ECO:0000313" key="3">
    <source>
        <dbReference type="Proteomes" id="UP000522163"/>
    </source>
</evidence>
<reference evidence="2 3" key="1">
    <citation type="submission" date="2020-08" db="EMBL/GenBank/DDBJ databases">
        <title>Genomic Encyclopedia of Type Strains, Phase IV (KMG-IV): sequencing the most valuable type-strain genomes for metagenomic binning, comparative biology and taxonomic classification.</title>
        <authorList>
            <person name="Goeker M."/>
        </authorList>
    </citation>
    <scope>NUCLEOTIDE SEQUENCE [LARGE SCALE GENOMIC DNA]</scope>
    <source>
        <strain evidence="2 3">DSM 17245</strain>
    </source>
</reference>
<dbReference type="EMBL" id="JACHHH010000007">
    <property type="protein sequence ID" value="MBB6041571.1"/>
    <property type="molecule type" value="Genomic_DNA"/>
</dbReference>
<proteinExistence type="predicted"/>
<keyword evidence="1" id="KW-1133">Transmembrane helix</keyword>
<gene>
    <name evidence="2" type="ORF">HNQ46_001554</name>
</gene>
<feature type="transmembrane region" description="Helical" evidence="1">
    <location>
        <begin position="12"/>
        <end position="29"/>
    </location>
</feature>
<accession>A0A7W9W146</accession>
<name>A0A7W9W146_9FIRM</name>
<protein>
    <submittedName>
        <fullName evidence="2">Uncharacterized protein</fullName>
    </submittedName>
</protein>
<feature type="transmembrane region" description="Helical" evidence="1">
    <location>
        <begin position="154"/>
        <end position="174"/>
    </location>
</feature>
<sequence length="228" mass="25265">MEKKTGEKGLMLGHFILLLLECIVVLHGLQDDGLGTFRFYTTDSNLLCGISSALMLFFLLQRKNQEGRGVLSKALQGKGESWTFPSFLSVLRYISSVCLALTFFVVLLVLGPENGFAHEFLGGTRFFSHLLCPFLSIFLFLFPEEKRSLPLSVIGKALGVTLLYAIPLLILNGMGLVSGPYSFLKIREQSVGKTIFWIITILLGNALLALALQKGKNLFSDNKKLLTR</sequence>
<feature type="transmembrane region" description="Helical" evidence="1">
    <location>
        <begin position="122"/>
        <end position="142"/>
    </location>
</feature>
<evidence type="ECO:0000256" key="1">
    <source>
        <dbReference type="SAM" id="Phobius"/>
    </source>
</evidence>
<comment type="caution">
    <text evidence="2">The sequence shown here is derived from an EMBL/GenBank/DDBJ whole genome shotgun (WGS) entry which is preliminary data.</text>
</comment>
<feature type="transmembrane region" description="Helical" evidence="1">
    <location>
        <begin position="44"/>
        <end position="61"/>
    </location>
</feature>
<keyword evidence="1" id="KW-0812">Transmembrane</keyword>
<feature type="transmembrane region" description="Helical" evidence="1">
    <location>
        <begin position="82"/>
        <end position="110"/>
    </location>
</feature>
<dbReference type="RefSeq" id="WP_183684168.1">
    <property type="nucleotide sequence ID" value="NZ_JACHHH010000007.1"/>
</dbReference>
<feature type="transmembrane region" description="Helical" evidence="1">
    <location>
        <begin position="194"/>
        <end position="212"/>
    </location>
</feature>